<evidence type="ECO:0000256" key="5">
    <source>
        <dbReference type="ARBA" id="ARBA00022448"/>
    </source>
</evidence>
<sequence length="2139" mass="239989">MSWLGWSADIKKRACRYLLQRYLGQFLEELTLDQLTVDLYNGTGRVVNVSLDVQALNEMGEQQHLPLEFVDGFIMEISLSIPWSALLSQASYVEVKGLRLTVQPRQRIETGTSMFESMWSSMTSSMQLAQECLQQDAANAGNAQPLEAVELFAQTIDSSMMLDLRCTFKSKLAFLSFMYLSVLSRVKVRFIDTVIRLEHVPLNSSTGVAIEVWIQNLEYSDEAGLDPSNTSLDPNESAKGYIISAFSTKRFYMEGVTFHTDEFPSHARTFSKSMLASTCSTPDSKNSDSLFTSAQMSPTQSILHTPPDGNTVNNSNESNPIMFAKLAGRQEVRLKMKQGEGISGPKVELEITLGSLTLFLSPRQLHALLELAHGLASPDLEDVSNVVPRRYMEKPMASSDFNRIERELIHQTHPMQDLKTTDLRYAQGWSTGSVDESDNEDEFLPMKLAGSSSMCDSITSNNLSMEGSISISSISSKSSATNLPRHNRHRHNIDNDTSAETTQFHIRVSSIALVLLHEDILTPCVEQLGLTSSSVRQMRNAAKEFFRQLGTFAMSGYGSKDFDTASKLLTEACRLSHIRLLAAPLVVEGSEKTTNQFSAISGSLTLACLEVVECLVDSNNPSSYRTPSMEFVELLAFTKANTTNIGFSNKTDFRMRFKYTQKAVRHTHMTKFAHPRTEFDIQLEPCRGEVDITIVDRISAILNPQPICTYNTVINARDANQQTLFDQAVDSTTLPDSRVDVKISSSSCTIKLRYIKLDNSTSCMHYIYALSLFLFRFPVPDLRPLHDMSRAPWWKRSVRSDYMMVQMTDAQVHSTVDSRSHYLAKHELQCRRLSLLYIETEGDTPIEIGLATADEKNDTAASGQQVNDDLGWARVVIIMYPERLGAPLEDSSEEEIENDKRILDDTLEKTPKHAPSPFTSRRIMRESDTVHSKFHSQNNEHGQKYEQSDGEELIIPGNRQEMLEFIDEGIHGSRLQLEINLPCASVQIPSKRIYEQLYNRFNTDLFLWEPSAPRPKYTTHMESHIGLDLASTLLQESTYPKFSMCKSGIQYNSDSDSDEEGIFHSATNEKNHKEARMSSKKAQSKLAITLSINQGLLSMYTPVRDSMRNVIPGQQGELIIRLEDATIFSVTTYKGNANLSYACTMMRNVSLDHCGLTTSPSQTPPLRCINSVRPRYCERTIYRSTSGSNIAANPNDKDMVTVAVRVQAAHQTHRIKTFRVAIGISNATLRHRMCSAATSWFTELMDCLDVADHPVAGYTPPGVLTELHLHLWDCAIDYRPLHLPLRSVVTFGNFSVSSNITAQTNTSTLRFIAEDVALFISDKLREKLVDLKRNYVCVMNFGLFELSLRLNERMYGGVPRVDLRASNNVLHVRTCSDSGRALMQLLTYIANDGDLQQPNSTINSSTESIPTVPPASTRYEENLLGVESINTLSRSQVERVYSLMEDALEETVKGTITQSGNESEKIPMTENRVEFFFPDDSCATTREAETRKSSQECNKTIACSVEDDDDDDEFCILGEEAGTGIIPRYGVPEVRSLCQEPLRIVDNHFSVPIGKTDLLQTPPNYPAPVLKYTLCEMTLIWHMYGGNDFDSSQPQSAKHVIINDNIRNNIMHGRSRSAIGAVGFNKSSPNEVHFGSVPNSPRATRSNESLIDWHTLGGPGRRHDVLMELQLSKVRFQHEVYPENTREASRQVLLVHEIEVRDRLASSHINKFLYQYSSEAKPRQSHSIMFTMKAVHVRPDPRLSAQECCLKLSLLPLRLNIDQDSLLFLIQFFNELGGGSKRNQESSSTPNSSQSTPVSKQGTPTHHPPIMSVNDDAVMNDAMMNMSQNNIIDQNLLILLEDELTFREKKIKTKTIHQVHDDSQPIYFRNIVFGPEVLIRLDYHGKRMDFTHGPLAGLLMGLAELNCSELRLKRLSYRHGLLGYDKLFTYLVSEWLQDIKKNQLPSLLGGVGPMYSVVQLFQGIRDLFWLPIEQYQRDGRIVRGLQRGANSFTTCTAMAALELTCRIVQALQTTAETAYDIVSPGPSVRCKNKGQKGRRKRYSQPLDIREGVANAYTLVKEGLGETATQLVRVASEEHDHKGTVGAVGGVLRQIPPTVVKPIILATEATSNVLGGMRSSLVPDARREAVQKWRQDSDTC</sequence>
<feature type="region of interest" description="Disordered" evidence="12">
    <location>
        <begin position="476"/>
        <end position="496"/>
    </location>
</feature>
<dbReference type="PANTHER" id="PTHR13190">
    <property type="entry name" value="AUTOPHAGY-RELATED 2, ISOFORM A"/>
    <property type="match status" value="1"/>
</dbReference>
<evidence type="ECO:0000256" key="10">
    <source>
        <dbReference type="ARBA" id="ARBA00024479"/>
    </source>
</evidence>
<dbReference type="GO" id="GO:0034727">
    <property type="term" value="P:piecemeal microautophagy of the nucleus"/>
    <property type="evidence" value="ECO:0007669"/>
    <property type="project" value="TreeGrafter"/>
</dbReference>
<comment type="caution">
    <text evidence="13">The sequence shown here is derived from an EMBL/GenBank/DDBJ whole genome shotgun (WGS) entry which is preliminary data.</text>
</comment>
<keyword evidence="6" id="KW-0256">Endoplasmic reticulum</keyword>
<reference evidence="13" key="1">
    <citation type="submission" date="2020-02" db="EMBL/GenBank/DDBJ databases">
        <title>Relaxed selection underlies rapid genomic changes in the transitions from sociality to social parasitism in ants.</title>
        <authorList>
            <person name="Bi X."/>
        </authorList>
    </citation>
    <scope>NUCLEOTIDE SEQUENCE</scope>
    <source>
        <strain evidence="13">BGI-DK2014c</strain>
        <tissue evidence="13">Whole body</tissue>
    </source>
</reference>
<evidence type="ECO:0000256" key="12">
    <source>
        <dbReference type="SAM" id="MobiDB-lite"/>
    </source>
</evidence>
<evidence type="ECO:0000313" key="13">
    <source>
        <dbReference type="EMBL" id="KAG5309162.1"/>
    </source>
</evidence>
<dbReference type="GO" id="GO:0000045">
    <property type="term" value="P:autophagosome assembly"/>
    <property type="evidence" value="ECO:0007669"/>
    <property type="project" value="TreeGrafter"/>
</dbReference>
<evidence type="ECO:0000256" key="6">
    <source>
        <dbReference type="ARBA" id="ARBA00022824"/>
    </source>
</evidence>
<dbReference type="GO" id="GO:0061709">
    <property type="term" value="P:reticulophagy"/>
    <property type="evidence" value="ECO:0007669"/>
    <property type="project" value="TreeGrafter"/>
</dbReference>
<organism evidence="13 14">
    <name type="scientific">Pseudoatta argentina</name>
    <dbReference type="NCBI Taxonomy" id="621737"/>
    <lineage>
        <taxon>Eukaryota</taxon>
        <taxon>Metazoa</taxon>
        <taxon>Ecdysozoa</taxon>
        <taxon>Arthropoda</taxon>
        <taxon>Hexapoda</taxon>
        <taxon>Insecta</taxon>
        <taxon>Pterygota</taxon>
        <taxon>Neoptera</taxon>
        <taxon>Endopterygota</taxon>
        <taxon>Hymenoptera</taxon>
        <taxon>Apocrita</taxon>
        <taxon>Aculeata</taxon>
        <taxon>Formicoidea</taxon>
        <taxon>Formicidae</taxon>
        <taxon>Myrmicinae</taxon>
        <taxon>Pseudoatta</taxon>
    </lineage>
</organism>
<evidence type="ECO:0000313" key="14">
    <source>
        <dbReference type="Proteomes" id="UP000668214"/>
    </source>
</evidence>
<evidence type="ECO:0000256" key="9">
    <source>
        <dbReference type="ARBA" id="ARBA00023136"/>
    </source>
</evidence>
<keyword evidence="5" id="KW-0813">Transport</keyword>
<evidence type="ECO:0000256" key="11">
    <source>
        <dbReference type="ARBA" id="ARBA00024615"/>
    </source>
</evidence>
<evidence type="ECO:0000256" key="1">
    <source>
        <dbReference type="ARBA" id="ARBA00004406"/>
    </source>
</evidence>
<evidence type="ECO:0000256" key="4">
    <source>
        <dbReference type="ARBA" id="ARBA00018070"/>
    </source>
</evidence>
<dbReference type="PANTHER" id="PTHR13190:SF1">
    <property type="entry name" value="AUTOPHAGY-RELATED 2, ISOFORM A"/>
    <property type="match status" value="1"/>
</dbReference>
<evidence type="ECO:0000256" key="7">
    <source>
        <dbReference type="ARBA" id="ARBA00023006"/>
    </source>
</evidence>
<dbReference type="GO" id="GO:0034045">
    <property type="term" value="C:phagophore assembly site membrane"/>
    <property type="evidence" value="ECO:0007669"/>
    <property type="project" value="UniProtKB-SubCell"/>
</dbReference>
<feature type="non-terminal residue" evidence="13">
    <location>
        <position position="1"/>
    </location>
</feature>
<dbReference type="Pfam" id="PF13329">
    <property type="entry name" value="ATG2_CAD"/>
    <property type="match status" value="2"/>
</dbReference>
<comment type="catalytic activity">
    <reaction evidence="10">
        <text>a 1,2-diacyl-sn-glycero-3-phospho-L-serine(in) = a 1,2-diacyl-sn-glycero-3-phospho-L-serine(out)</text>
        <dbReference type="Rhea" id="RHEA:38663"/>
        <dbReference type="ChEBI" id="CHEBI:57262"/>
    </reaction>
</comment>
<comment type="catalytic activity">
    <reaction evidence="11">
        <text>a 1,2-diacyl-sn-glycero-3-phosphoethanolamine(in) = a 1,2-diacyl-sn-glycero-3-phosphoethanolamine(out)</text>
        <dbReference type="Rhea" id="RHEA:38895"/>
        <dbReference type="ChEBI" id="CHEBI:64612"/>
    </reaction>
</comment>
<gene>
    <name evidence="13" type="primary">Atg2b</name>
    <name evidence="13" type="ORF">G6Z78_0011965</name>
</gene>
<keyword evidence="14" id="KW-1185">Reference proteome</keyword>
<keyword evidence="7" id="KW-0072">Autophagy</keyword>
<comment type="subcellular location">
    <subcellularLocation>
        <location evidence="1">Endoplasmic reticulum membrane</location>
        <topology evidence="1">Peripheral membrane protein</topology>
    </subcellularLocation>
    <subcellularLocation>
        <location evidence="2">Preautophagosomal structure membrane</location>
        <topology evidence="2">Peripheral membrane protein</topology>
    </subcellularLocation>
</comment>
<name>A0A836ENP0_9HYME</name>
<dbReference type="GO" id="GO:0061723">
    <property type="term" value="P:glycophagy"/>
    <property type="evidence" value="ECO:0007669"/>
    <property type="project" value="TreeGrafter"/>
</dbReference>
<evidence type="ECO:0000256" key="3">
    <source>
        <dbReference type="ARBA" id="ARBA00009714"/>
    </source>
</evidence>
<proteinExistence type="inferred from homology"/>
<feature type="region of interest" description="Disordered" evidence="12">
    <location>
        <begin position="294"/>
        <end position="317"/>
    </location>
</feature>
<keyword evidence="8" id="KW-0445">Lipid transport</keyword>
<comment type="similarity">
    <text evidence="3">Belongs to the ATG2 family.</text>
</comment>
<feature type="region of interest" description="Disordered" evidence="12">
    <location>
        <begin position="1780"/>
        <end position="1813"/>
    </location>
</feature>
<evidence type="ECO:0000256" key="8">
    <source>
        <dbReference type="ARBA" id="ARBA00023055"/>
    </source>
</evidence>
<keyword evidence="9" id="KW-0472">Membrane</keyword>
<dbReference type="InterPro" id="IPR026849">
    <property type="entry name" value="ATG2"/>
</dbReference>
<feature type="non-terminal residue" evidence="13">
    <location>
        <position position="2139"/>
    </location>
</feature>
<dbReference type="Proteomes" id="UP000668214">
    <property type="component" value="Unassembled WGS sequence"/>
</dbReference>
<dbReference type="GO" id="GO:0006869">
    <property type="term" value="P:lipid transport"/>
    <property type="evidence" value="ECO:0007669"/>
    <property type="project" value="UniProtKB-KW"/>
</dbReference>
<dbReference type="GO" id="GO:0043495">
    <property type="term" value="F:protein-membrane adaptor activity"/>
    <property type="evidence" value="ECO:0007669"/>
    <property type="project" value="TreeGrafter"/>
</dbReference>
<protein>
    <recommendedName>
        <fullName evidence="4">Autophagy-related protein 2</fullName>
    </recommendedName>
</protein>
<dbReference type="EMBL" id="JAANIA010002843">
    <property type="protein sequence ID" value="KAG5309162.1"/>
    <property type="molecule type" value="Genomic_DNA"/>
</dbReference>
<dbReference type="GO" id="GO:0000422">
    <property type="term" value="P:autophagy of mitochondrion"/>
    <property type="evidence" value="ECO:0007669"/>
    <property type="project" value="TreeGrafter"/>
</dbReference>
<evidence type="ECO:0000256" key="2">
    <source>
        <dbReference type="ARBA" id="ARBA00004623"/>
    </source>
</evidence>
<dbReference type="GO" id="GO:0061908">
    <property type="term" value="C:phagophore"/>
    <property type="evidence" value="ECO:0007669"/>
    <property type="project" value="TreeGrafter"/>
</dbReference>
<accession>A0A836ENP0</accession>
<feature type="compositionally biased region" description="Low complexity" evidence="12">
    <location>
        <begin position="1785"/>
        <end position="1799"/>
    </location>
</feature>
<dbReference type="GO" id="GO:0005789">
    <property type="term" value="C:endoplasmic reticulum membrane"/>
    <property type="evidence" value="ECO:0007669"/>
    <property type="project" value="UniProtKB-SubCell"/>
</dbReference>
<dbReference type="GO" id="GO:0032266">
    <property type="term" value="F:phosphatidylinositol-3-phosphate binding"/>
    <property type="evidence" value="ECO:0007669"/>
    <property type="project" value="TreeGrafter"/>
</dbReference>